<dbReference type="RefSeq" id="WP_073302063.1">
    <property type="nucleotide sequence ID" value="NZ_FQXA01000006.1"/>
</dbReference>
<protein>
    <recommendedName>
        <fullName evidence="3">Pyridine nucleotide-disulphide oxidoreductase</fullName>
    </recommendedName>
</protein>
<dbReference type="Gene3D" id="3.50.50.60">
    <property type="entry name" value="FAD/NAD(P)-binding domain"/>
    <property type="match status" value="1"/>
</dbReference>
<evidence type="ECO:0008006" key="3">
    <source>
        <dbReference type="Google" id="ProtNLM"/>
    </source>
</evidence>
<proteinExistence type="predicted"/>
<gene>
    <name evidence="1" type="ORF">SAMN02744645_3303</name>
</gene>
<dbReference type="EMBL" id="FQXA01000006">
    <property type="protein sequence ID" value="SHH33933.1"/>
    <property type="molecule type" value="Genomic_DNA"/>
</dbReference>
<accession>A0A1M5S7M6</accession>
<dbReference type="SUPFAM" id="SSF51905">
    <property type="entry name" value="FAD/NAD(P)-binding domain"/>
    <property type="match status" value="1"/>
</dbReference>
<name>A0A1M5S7M6_9GAMM</name>
<dbReference type="AlphaFoldDB" id="A0A1M5S7M6"/>
<evidence type="ECO:0000313" key="2">
    <source>
        <dbReference type="Proteomes" id="UP000184000"/>
    </source>
</evidence>
<dbReference type="InterPro" id="IPR036188">
    <property type="entry name" value="FAD/NAD-bd_sf"/>
</dbReference>
<evidence type="ECO:0000313" key="1">
    <source>
        <dbReference type="EMBL" id="SHH33933.1"/>
    </source>
</evidence>
<reference evidence="1 2" key="1">
    <citation type="submission" date="2016-11" db="EMBL/GenBank/DDBJ databases">
        <authorList>
            <person name="Jaros S."/>
            <person name="Januszkiewicz K."/>
            <person name="Wedrychowicz H."/>
        </authorList>
    </citation>
    <scope>NUCLEOTIDE SEQUENCE [LARGE SCALE GENOMIC DNA]</scope>
    <source>
        <strain evidence="1 2">DSM 18231</strain>
    </source>
</reference>
<dbReference type="GeneID" id="98638917"/>
<sequence>MKQRILIVGAGFSGMWSALSATRMLEKHSRNDVEIEVMAPQAELHVRPRFYESDVHRMVASLDELLAAVDVTFVKGMAEHIDVSSRVVIYRNAQFEPLELAYDRLLAACSKVVRPALAGIEHTSDVDQLDEESRSKNTVRDEAKARKQLINSVWIYPPAADRHAASQQQIH</sequence>
<dbReference type="Proteomes" id="UP000184000">
    <property type="component" value="Unassembled WGS sequence"/>
</dbReference>
<organism evidence="1 2">
    <name type="scientific">Stutzerimonas xanthomarina DSM 18231</name>
    <dbReference type="NCBI Taxonomy" id="1403346"/>
    <lineage>
        <taxon>Bacteria</taxon>
        <taxon>Pseudomonadati</taxon>
        <taxon>Pseudomonadota</taxon>
        <taxon>Gammaproteobacteria</taxon>
        <taxon>Pseudomonadales</taxon>
        <taxon>Pseudomonadaceae</taxon>
        <taxon>Stutzerimonas</taxon>
    </lineage>
</organism>